<gene>
    <name evidence="1" type="ORF">BN1723_014108</name>
</gene>
<organism evidence="1 2">
    <name type="scientific">Verticillium longisporum</name>
    <name type="common">Verticillium dahliae var. longisporum</name>
    <dbReference type="NCBI Taxonomy" id="100787"/>
    <lineage>
        <taxon>Eukaryota</taxon>
        <taxon>Fungi</taxon>
        <taxon>Dikarya</taxon>
        <taxon>Ascomycota</taxon>
        <taxon>Pezizomycotina</taxon>
        <taxon>Sordariomycetes</taxon>
        <taxon>Hypocreomycetidae</taxon>
        <taxon>Glomerellales</taxon>
        <taxon>Plectosphaerellaceae</taxon>
        <taxon>Verticillium</taxon>
    </lineage>
</organism>
<protein>
    <submittedName>
        <fullName evidence="1">Uncharacterized protein</fullName>
    </submittedName>
</protein>
<evidence type="ECO:0000313" key="2">
    <source>
        <dbReference type="Proteomes" id="UP000045706"/>
    </source>
</evidence>
<feature type="non-terminal residue" evidence="1">
    <location>
        <position position="205"/>
    </location>
</feature>
<proteinExistence type="predicted"/>
<reference evidence="2" key="1">
    <citation type="submission" date="2015-05" db="EMBL/GenBank/DDBJ databases">
        <authorList>
            <person name="Fogelqvist Johan"/>
        </authorList>
    </citation>
    <scope>NUCLEOTIDE SEQUENCE [LARGE SCALE GENOMIC DNA]</scope>
</reference>
<name>A0A0G4M1Q7_VERLO</name>
<evidence type="ECO:0000313" key="1">
    <source>
        <dbReference type="EMBL" id="CRK28214.1"/>
    </source>
</evidence>
<dbReference type="AlphaFoldDB" id="A0A0G4M1Q7"/>
<accession>A0A0G4M1Q7</accession>
<sequence length="205" mass="22257">MLFGSVGSAMMTIIQRSWARRGNCPVDTTQYDETIHDMMTLELKALTVKCLLFVLRAAGEKKSCGSVAAAARSLCGRGVNPRQCRQAGFFLKETSVIAEEDLDHLRTSPPLNQGRRNGGPNAWTVEACASKSDGLVTSPGTGGGIASSGPKLLRSTIRFRGVTRLYVKGAHRWGVLCKWDADNDSLADVAGQRNSSLTLPHSWYW</sequence>
<dbReference type="Proteomes" id="UP000045706">
    <property type="component" value="Unassembled WGS sequence"/>
</dbReference>
<dbReference type="EMBL" id="CVQI01020890">
    <property type="protein sequence ID" value="CRK28214.1"/>
    <property type="molecule type" value="Genomic_DNA"/>
</dbReference>